<dbReference type="Proteomes" id="UP001186944">
    <property type="component" value="Unassembled WGS sequence"/>
</dbReference>
<name>A0AA88YWI8_PINIB</name>
<dbReference type="EMBL" id="VSWD01000001">
    <property type="protein sequence ID" value="KAK3108195.1"/>
    <property type="molecule type" value="Genomic_DNA"/>
</dbReference>
<keyword evidence="3" id="KW-0732">Signal</keyword>
<evidence type="ECO:0000256" key="3">
    <source>
        <dbReference type="ARBA" id="ARBA00022729"/>
    </source>
</evidence>
<evidence type="ECO:0000256" key="5">
    <source>
        <dbReference type="ARBA" id="ARBA00023180"/>
    </source>
</evidence>
<accession>A0AA88YWI8</accession>
<dbReference type="PANTHER" id="PTHR13055:SF12">
    <property type="entry name" value="LD40707P"/>
    <property type="match status" value="1"/>
</dbReference>
<proteinExistence type="predicted"/>
<feature type="transmembrane region" description="Helical" evidence="6">
    <location>
        <begin position="212"/>
        <end position="236"/>
    </location>
</feature>
<evidence type="ECO:0000256" key="6">
    <source>
        <dbReference type="SAM" id="Phobius"/>
    </source>
</evidence>
<comment type="caution">
    <text evidence="8">The sequence shown here is derived from an EMBL/GenBank/DDBJ whole genome shotgun (WGS) entry which is preliminary data.</text>
</comment>
<evidence type="ECO:0000256" key="2">
    <source>
        <dbReference type="ARBA" id="ARBA00022692"/>
    </source>
</evidence>
<dbReference type="InterPro" id="IPR031152">
    <property type="entry name" value="PLXDC"/>
</dbReference>
<dbReference type="SMART" id="SM00423">
    <property type="entry name" value="PSI"/>
    <property type="match status" value="1"/>
</dbReference>
<feature type="domain" description="PSI" evidence="7">
    <location>
        <begin position="140"/>
        <end position="185"/>
    </location>
</feature>
<comment type="subcellular location">
    <subcellularLocation>
        <location evidence="1">Membrane</location>
        <topology evidence="1">Single-pass type I membrane protein</topology>
    </subcellularLocation>
</comment>
<keyword evidence="2 6" id="KW-0812">Transmembrane</keyword>
<reference evidence="8" key="1">
    <citation type="submission" date="2019-08" db="EMBL/GenBank/DDBJ databases">
        <title>The improved chromosome-level genome for the pearl oyster Pinctada fucata martensii using PacBio sequencing and Hi-C.</title>
        <authorList>
            <person name="Zheng Z."/>
        </authorList>
    </citation>
    <scope>NUCLEOTIDE SEQUENCE</scope>
    <source>
        <strain evidence="8">ZZ-2019</strain>
        <tissue evidence="8">Adductor muscle</tissue>
    </source>
</reference>
<keyword evidence="9" id="KW-1185">Reference proteome</keyword>
<evidence type="ECO:0000313" key="8">
    <source>
        <dbReference type="EMBL" id="KAK3108195.1"/>
    </source>
</evidence>
<dbReference type="PANTHER" id="PTHR13055">
    <property type="entry name" value="TUMOR ENDOTHELIAL MARKER 7 RELATED"/>
    <property type="match status" value="1"/>
</dbReference>
<dbReference type="GO" id="GO:0016020">
    <property type="term" value="C:membrane"/>
    <property type="evidence" value="ECO:0007669"/>
    <property type="project" value="UniProtKB-SubCell"/>
</dbReference>
<keyword evidence="5" id="KW-0325">Glycoprotein</keyword>
<gene>
    <name evidence="8" type="ORF">FSP39_002932</name>
</gene>
<evidence type="ECO:0000256" key="4">
    <source>
        <dbReference type="ARBA" id="ARBA00022989"/>
    </source>
</evidence>
<keyword evidence="4 6" id="KW-1133">Transmembrane helix</keyword>
<evidence type="ECO:0000256" key="1">
    <source>
        <dbReference type="ARBA" id="ARBA00004479"/>
    </source>
</evidence>
<organism evidence="8 9">
    <name type="scientific">Pinctada imbricata</name>
    <name type="common">Atlantic pearl-oyster</name>
    <name type="synonym">Pinctada martensii</name>
    <dbReference type="NCBI Taxonomy" id="66713"/>
    <lineage>
        <taxon>Eukaryota</taxon>
        <taxon>Metazoa</taxon>
        <taxon>Spiralia</taxon>
        <taxon>Lophotrochozoa</taxon>
        <taxon>Mollusca</taxon>
        <taxon>Bivalvia</taxon>
        <taxon>Autobranchia</taxon>
        <taxon>Pteriomorphia</taxon>
        <taxon>Pterioida</taxon>
        <taxon>Pterioidea</taxon>
        <taxon>Pteriidae</taxon>
        <taxon>Pinctada</taxon>
    </lineage>
</organism>
<dbReference type="InterPro" id="IPR016201">
    <property type="entry name" value="PSI"/>
</dbReference>
<protein>
    <recommendedName>
        <fullName evidence="7">PSI domain-containing protein</fullName>
    </recommendedName>
</protein>
<evidence type="ECO:0000313" key="9">
    <source>
        <dbReference type="Proteomes" id="UP001186944"/>
    </source>
</evidence>
<sequence length="283" mass="32066">MSPFLHQWLTATQYIAPLMANFDTRLGNDSDIIYKDFTDSFVIEWRNIFLQDQNHTNPFYFQTVLHKNGTIVFSYKVVPLKVLEIEAGNHPVKVGLSDAFYIDSVVSGVQRRTIYEYHRVEINSTLITENTVVILEPLTTCNIAKDCETCVTQDDEFNCKWCGKLKRCSDGIDWKRQEWRNSGCENLSGSANCSILNAQNQRRGKGSSNGGAVAAVIVVIILLLALICGIGGWFYYAYSHPQSASGQWLIEHRPSQMKQKVAKMKFWKRSTPSGEKYAVESEA</sequence>
<keyword evidence="6" id="KW-0472">Membrane</keyword>
<dbReference type="AlphaFoldDB" id="A0AA88YWI8"/>
<evidence type="ECO:0000259" key="7">
    <source>
        <dbReference type="SMART" id="SM00423"/>
    </source>
</evidence>